<dbReference type="AlphaFoldDB" id="A0A1M7LL84"/>
<dbReference type="Pfam" id="PF06808">
    <property type="entry name" value="DctM"/>
    <property type="match status" value="1"/>
</dbReference>
<feature type="transmembrane region" description="Helical" evidence="7">
    <location>
        <begin position="144"/>
        <end position="169"/>
    </location>
</feature>
<keyword evidence="6 7" id="KW-0472">Membrane</keyword>
<dbReference type="PANTHER" id="PTHR33362:SF5">
    <property type="entry name" value="C4-DICARBOXYLATE TRAP TRANSPORTER LARGE PERMEASE PROTEIN DCTM"/>
    <property type="match status" value="1"/>
</dbReference>
<keyword evidence="7" id="KW-0813">Transport</keyword>
<evidence type="ECO:0000313" key="10">
    <source>
        <dbReference type="Proteomes" id="UP000322545"/>
    </source>
</evidence>
<dbReference type="InterPro" id="IPR004681">
    <property type="entry name" value="TRAP_DctM"/>
</dbReference>
<feature type="transmembrane region" description="Helical" evidence="7">
    <location>
        <begin position="367"/>
        <end position="388"/>
    </location>
</feature>
<gene>
    <name evidence="9" type="ORF">SAMN05443432_1182</name>
</gene>
<protein>
    <recommendedName>
        <fullName evidence="7">TRAP transporter large permease protein</fullName>
    </recommendedName>
</protein>
<feature type="transmembrane region" description="Helical" evidence="7">
    <location>
        <begin position="253"/>
        <end position="268"/>
    </location>
</feature>
<keyword evidence="5 7" id="KW-1133">Transmembrane helix</keyword>
<organism evidence="9 10">
    <name type="scientific">Roseovarius litoreus</name>
    <dbReference type="NCBI Taxonomy" id="1155722"/>
    <lineage>
        <taxon>Bacteria</taxon>
        <taxon>Pseudomonadati</taxon>
        <taxon>Pseudomonadota</taxon>
        <taxon>Alphaproteobacteria</taxon>
        <taxon>Rhodobacterales</taxon>
        <taxon>Roseobacteraceae</taxon>
        <taxon>Roseovarius</taxon>
    </lineage>
</organism>
<comment type="subunit">
    <text evidence="7">The complex comprises the extracytoplasmic solute receptor protein and the two transmembrane proteins.</text>
</comment>
<proteinExistence type="inferred from homology"/>
<keyword evidence="4 7" id="KW-0812">Transmembrane</keyword>
<evidence type="ECO:0000259" key="8">
    <source>
        <dbReference type="Pfam" id="PF06808"/>
    </source>
</evidence>
<evidence type="ECO:0000256" key="4">
    <source>
        <dbReference type="ARBA" id="ARBA00022692"/>
    </source>
</evidence>
<feature type="transmembrane region" description="Helical" evidence="7">
    <location>
        <begin position="12"/>
        <end position="42"/>
    </location>
</feature>
<feature type="transmembrane region" description="Helical" evidence="7">
    <location>
        <begin position="327"/>
        <end position="355"/>
    </location>
</feature>
<feature type="transmembrane region" description="Helical" evidence="7">
    <location>
        <begin position="408"/>
        <end position="432"/>
    </location>
</feature>
<evidence type="ECO:0000256" key="5">
    <source>
        <dbReference type="ARBA" id="ARBA00022989"/>
    </source>
</evidence>
<feature type="transmembrane region" description="Helical" evidence="7">
    <location>
        <begin position="175"/>
        <end position="199"/>
    </location>
</feature>
<sequence>MDAITIGLSLMGMLAFLLVSGTWIFVSLLLIAGLGLSIFLGYPMDRIGSIGTRVILTSAQKWELAAIPLFVFMGELIYRSDISDRMFRGLLPVVGRFPGSLLHTNVLGSIVFGAVSGSSSATTAMVGKITLPNLEERGFDRKTALGALAASGGLGLLIPPSIMLIVYGVMVEQSIIRLFAAGVVPGLLIGALFSLYIALRHGARAKRAAGGSAIELDRDQLSFGNLWQLGPIAILFTIVLGAIYSGIATPSESAAIGVLATAIVLVALRQFNLRKSYDAIIATVLTSSMICIILIVASFLSSAMGFLHLPQIMAESAGGLIERPYVLIAILALFYLLMGCFLDGISIAVMTLPIVFPMISQAGFDPIWFGVFLVITVEAGLITPPLGFNLFIVSGMSGEPIGKVARAALPFFFLMLLFMILLICMPGIALWLPDVMQR</sequence>
<reference evidence="9 10" key="1">
    <citation type="submission" date="2016-11" db="EMBL/GenBank/DDBJ databases">
        <authorList>
            <person name="Varghese N."/>
            <person name="Submissions S."/>
        </authorList>
    </citation>
    <scope>NUCLEOTIDE SEQUENCE [LARGE SCALE GENOMIC DNA]</scope>
    <source>
        <strain evidence="9 10">DSM 28249</strain>
    </source>
</reference>
<name>A0A1M7LL84_9RHOB</name>
<evidence type="ECO:0000256" key="3">
    <source>
        <dbReference type="ARBA" id="ARBA00022519"/>
    </source>
</evidence>
<dbReference type="PIRSF" id="PIRSF006066">
    <property type="entry name" value="HI0050"/>
    <property type="match status" value="1"/>
</dbReference>
<feature type="transmembrane region" description="Helical" evidence="7">
    <location>
        <begin position="226"/>
        <end position="247"/>
    </location>
</feature>
<keyword evidence="10" id="KW-1185">Reference proteome</keyword>
<dbReference type="RefSeq" id="WP_149780986.1">
    <property type="nucleotide sequence ID" value="NZ_FRCB01000018.1"/>
</dbReference>
<dbReference type="NCBIfam" id="TIGR00786">
    <property type="entry name" value="dctM"/>
    <property type="match status" value="1"/>
</dbReference>
<dbReference type="Proteomes" id="UP000322545">
    <property type="component" value="Unassembled WGS sequence"/>
</dbReference>
<keyword evidence="2" id="KW-1003">Cell membrane</keyword>
<keyword evidence="3 7" id="KW-0997">Cell inner membrane</keyword>
<dbReference type="PANTHER" id="PTHR33362">
    <property type="entry name" value="SIALIC ACID TRAP TRANSPORTER PERMEASE PROTEIN SIAT-RELATED"/>
    <property type="match status" value="1"/>
</dbReference>
<dbReference type="GO" id="GO:0005886">
    <property type="term" value="C:plasma membrane"/>
    <property type="evidence" value="ECO:0007669"/>
    <property type="project" value="UniProtKB-SubCell"/>
</dbReference>
<comment type="caution">
    <text evidence="7">Lacks conserved residue(s) required for the propagation of feature annotation.</text>
</comment>
<comment type="similarity">
    <text evidence="7">Belongs to the TRAP transporter large permease family.</text>
</comment>
<feature type="transmembrane region" description="Helical" evidence="7">
    <location>
        <begin position="280"/>
        <end position="307"/>
    </location>
</feature>
<evidence type="ECO:0000256" key="6">
    <source>
        <dbReference type="ARBA" id="ARBA00023136"/>
    </source>
</evidence>
<evidence type="ECO:0000256" key="1">
    <source>
        <dbReference type="ARBA" id="ARBA00004429"/>
    </source>
</evidence>
<comment type="subcellular location">
    <subcellularLocation>
        <location evidence="1 7">Cell inner membrane</location>
        <topology evidence="1 7">Multi-pass membrane protein</topology>
    </subcellularLocation>
</comment>
<feature type="domain" description="TRAP C4-dicarboxylate transport system permease DctM subunit" evidence="8">
    <location>
        <begin position="12"/>
        <end position="428"/>
    </location>
</feature>
<evidence type="ECO:0000256" key="2">
    <source>
        <dbReference type="ARBA" id="ARBA00022475"/>
    </source>
</evidence>
<accession>A0A1M7LL84</accession>
<dbReference type="InterPro" id="IPR010656">
    <property type="entry name" value="DctM"/>
</dbReference>
<evidence type="ECO:0000313" key="9">
    <source>
        <dbReference type="EMBL" id="SHM78772.1"/>
    </source>
</evidence>
<dbReference type="GO" id="GO:0022857">
    <property type="term" value="F:transmembrane transporter activity"/>
    <property type="evidence" value="ECO:0007669"/>
    <property type="project" value="UniProtKB-UniRule"/>
</dbReference>
<dbReference type="EMBL" id="FRCB01000018">
    <property type="protein sequence ID" value="SHM78772.1"/>
    <property type="molecule type" value="Genomic_DNA"/>
</dbReference>
<evidence type="ECO:0000256" key="7">
    <source>
        <dbReference type="RuleBase" id="RU369079"/>
    </source>
</evidence>
<comment type="function">
    <text evidence="7">Part of the tripartite ATP-independent periplasmic (TRAP) transport system.</text>
</comment>